<dbReference type="AlphaFoldDB" id="A0A9W7XXW2"/>
<gene>
    <name evidence="3" type="ORF">LPJ53_004717</name>
</gene>
<evidence type="ECO:0000256" key="2">
    <source>
        <dbReference type="SAM" id="Phobius"/>
    </source>
</evidence>
<comment type="caution">
    <text evidence="3">The sequence shown here is derived from an EMBL/GenBank/DDBJ whole genome shotgun (WGS) entry which is preliminary data.</text>
</comment>
<feature type="transmembrane region" description="Helical" evidence="2">
    <location>
        <begin position="266"/>
        <end position="289"/>
    </location>
</feature>
<dbReference type="EMBL" id="JANBOJ010000235">
    <property type="protein sequence ID" value="KAJ1720678.1"/>
    <property type="molecule type" value="Genomic_DNA"/>
</dbReference>
<dbReference type="PANTHER" id="PTHR34391:SF1">
    <property type="entry name" value="UPF0658 GOLGI APPARATUS MEMBRANE PROTEIN C1952.10C-RELATED"/>
    <property type="match status" value="1"/>
</dbReference>
<feature type="transmembrane region" description="Helical" evidence="2">
    <location>
        <begin position="12"/>
        <end position="33"/>
    </location>
</feature>
<reference evidence="3" key="1">
    <citation type="submission" date="2022-07" db="EMBL/GenBank/DDBJ databases">
        <title>Phylogenomic reconstructions and comparative analyses of Kickxellomycotina fungi.</title>
        <authorList>
            <person name="Reynolds N.K."/>
            <person name="Stajich J.E."/>
            <person name="Barry K."/>
            <person name="Grigoriev I.V."/>
            <person name="Crous P."/>
            <person name="Smith M.E."/>
        </authorList>
    </citation>
    <scope>NUCLEOTIDE SEQUENCE</scope>
    <source>
        <strain evidence="3">NBRC 32514</strain>
    </source>
</reference>
<keyword evidence="2" id="KW-1133">Transmembrane helix</keyword>
<feature type="transmembrane region" description="Helical" evidence="2">
    <location>
        <begin position="53"/>
        <end position="76"/>
    </location>
</feature>
<evidence type="ECO:0000313" key="4">
    <source>
        <dbReference type="Proteomes" id="UP001149813"/>
    </source>
</evidence>
<keyword evidence="2" id="KW-0812">Transmembrane</keyword>
<feature type="region of interest" description="Disordered" evidence="1">
    <location>
        <begin position="317"/>
        <end position="343"/>
    </location>
</feature>
<feature type="transmembrane region" description="Helical" evidence="2">
    <location>
        <begin position="83"/>
        <end position="103"/>
    </location>
</feature>
<dbReference type="OrthoDB" id="2448307at2759"/>
<proteinExistence type="predicted"/>
<name>A0A9W7XXW2_9FUNG</name>
<keyword evidence="4" id="KW-1185">Reference proteome</keyword>
<feature type="transmembrane region" description="Helical" evidence="2">
    <location>
        <begin position="109"/>
        <end position="134"/>
    </location>
</feature>
<sequence>MLTSRLLRGGSWSLPARLFLCISGLQTILNVSFEAHFIARLKHQPVDSNQASLYIVYDSGFIAAQLFAFILTYAALHVRSQPLVTASTAFDILLLLSQVAQIAQNGRLLGVIAIQAVSIVILVLGCAAKAWLVWKHLTREFGWQVYRALGADLKMQRMFLFHQILLSLATLAAFFFLELWMQLATITVQSHGRQGGGWAQNILVLFVCAGVLCMCLFAAVQEFLWLMYGCIAVFAIAPAYFIYNLVAVNRKPHDATDDVYEASRKYITFFLVLLLILDVALIAVSTVVLRTFAKGLRHRLRHFQILARGEVDLESVTDPATATNSGPDGLAAEKPPGSDGLDHTGLSALMATAKSSLRESSLLFRAFFSGLDTATCDPRSVSSRSLHRESVALWEQAAPGVVNPELASMFDMRKSAMATATATAAATELKSPPQAHVLSLSPHDICDSRIFDASTQFDSRSTRQGSIALALSAAELGLINGDDHDHHDAKLSGQHAGESAAAAATTTPLPLSSTTLATGTPPSSPPRGPLGSEVENYAADCALYNTIQRPMALRVVNVDALSDCSDRDLAASRSTVGRPGQMDTITSAMSEATSADMSARLGEISRPTLLNEGFDPPC</sequence>
<dbReference type="InterPro" id="IPR040410">
    <property type="entry name" value="UPF0658_Golgi"/>
</dbReference>
<feature type="compositionally biased region" description="Low complexity" evidence="1">
    <location>
        <begin position="499"/>
        <end position="521"/>
    </location>
</feature>
<organism evidence="3 4">
    <name type="scientific">Coemansia erecta</name>
    <dbReference type="NCBI Taxonomy" id="147472"/>
    <lineage>
        <taxon>Eukaryota</taxon>
        <taxon>Fungi</taxon>
        <taxon>Fungi incertae sedis</taxon>
        <taxon>Zoopagomycota</taxon>
        <taxon>Kickxellomycotina</taxon>
        <taxon>Kickxellomycetes</taxon>
        <taxon>Kickxellales</taxon>
        <taxon>Kickxellaceae</taxon>
        <taxon>Coemansia</taxon>
    </lineage>
</organism>
<feature type="transmembrane region" description="Helical" evidence="2">
    <location>
        <begin position="225"/>
        <end position="246"/>
    </location>
</feature>
<evidence type="ECO:0000313" key="3">
    <source>
        <dbReference type="EMBL" id="KAJ1720678.1"/>
    </source>
</evidence>
<dbReference type="PANTHER" id="PTHR34391">
    <property type="entry name" value="UPF0658 GOLGI APPARATUS MEMBRANE PROTEIN C1952.10C-RELATED"/>
    <property type="match status" value="1"/>
</dbReference>
<feature type="transmembrane region" description="Helical" evidence="2">
    <location>
        <begin position="159"/>
        <end position="177"/>
    </location>
</feature>
<feature type="transmembrane region" description="Helical" evidence="2">
    <location>
        <begin position="197"/>
        <end position="218"/>
    </location>
</feature>
<keyword evidence="2" id="KW-0472">Membrane</keyword>
<dbReference type="GO" id="GO:0005794">
    <property type="term" value="C:Golgi apparatus"/>
    <property type="evidence" value="ECO:0007669"/>
    <property type="project" value="TreeGrafter"/>
</dbReference>
<evidence type="ECO:0000256" key="1">
    <source>
        <dbReference type="SAM" id="MobiDB-lite"/>
    </source>
</evidence>
<protein>
    <submittedName>
        <fullName evidence="3">Uncharacterized protein</fullName>
    </submittedName>
</protein>
<accession>A0A9W7XXW2</accession>
<feature type="region of interest" description="Disordered" evidence="1">
    <location>
        <begin position="485"/>
        <end position="532"/>
    </location>
</feature>
<dbReference type="Proteomes" id="UP001149813">
    <property type="component" value="Unassembled WGS sequence"/>
</dbReference>